<keyword evidence="3" id="KW-1185">Reference proteome</keyword>
<dbReference type="EMBL" id="JAMZFW010000009">
    <property type="protein sequence ID" value="MCP1102282.1"/>
    <property type="molecule type" value="Genomic_DNA"/>
</dbReference>
<dbReference type="RefSeq" id="WP_262066066.1">
    <property type="nucleotide sequence ID" value="NZ_JAMXOD010000009.1"/>
</dbReference>
<dbReference type="SUPFAM" id="SSF47781">
    <property type="entry name" value="RuvA domain 2-like"/>
    <property type="match status" value="1"/>
</dbReference>
<dbReference type="Pfam" id="PF10531">
    <property type="entry name" value="SLBB"/>
    <property type="match status" value="1"/>
</dbReference>
<evidence type="ECO:0000313" key="2">
    <source>
        <dbReference type="EMBL" id="MCP1102282.1"/>
    </source>
</evidence>
<organism evidence="2 3">
    <name type="scientific">Aequitasia blattaphilus</name>
    <dbReference type="NCBI Taxonomy" id="2949332"/>
    <lineage>
        <taxon>Bacteria</taxon>
        <taxon>Bacillati</taxon>
        <taxon>Bacillota</taxon>
        <taxon>Clostridia</taxon>
        <taxon>Lachnospirales</taxon>
        <taxon>Lachnospiraceae</taxon>
        <taxon>Aequitasia</taxon>
    </lineage>
</organism>
<evidence type="ECO:0000259" key="1">
    <source>
        <dbReference type="SMART" id="SM00278"/>
    </source>
</evidence>
<dbReference type="InterPro" id="IPR004509">
    <property type="entry name" value="Competence_ComEA_HhH"/>
</dbReference>
<dbReference type="NCBIfam" id="TIGR00426">
    <property type="entry name" value="competence protein ComEA helix-hairpin-helix repeat region"/>
    <property type="match status" value="1"/>
</dbReference>
<comment type="caution">
    <text evidence="2">The sequence shown here is derived from an EMBL/GenBank/DDBJ whole genome shotgun (WGS) entry which is preliminary data.</text>
</comment>
<accession>A0ABT1E8X6</accession>
<dbReference type="InterPro" id="IPR003583">
    <property type="entry name" value="Hlx-hairpin-Hlx_DNA-bd_motif"/>
</dbReference>
<dbReference type="PROSITE" id="PS51257">
    <property type="entry name" value="PROKAR_LIPOPROTEIN"/>
    <property type="match status" value="1"/>
</dbReference>
<sequence>MKKKRTLFCIVSMLNVMLLLGCQKEELVELQQKEEVRDEVNEDQKEMIFIHIYGHVNKPGVYEMTLGSRIFEAIEEAGGATEDGNTNALNLAKLLEDGEQIYIPSFQEAEMQQNKEQNDGKVSINHGTKEELMTLTGIGEAKAESIIAYREENGGFHTVEELKNIPGIKDGVYNKIEDSIKL</sequence>
<evidence type="ECO:0000313" key="3">
    <source>
        <dbReference type="Proteomes" id="UP001523566"/>
    </source>
</evidence>
<reference evidence="2 3" key="1">
    <citation type="journal article" date="2022" name="Genome Biol. Evol.">
        <title>Host diet, physiology and behaviors set the stage for Lachnospiraceae cladogenesis.</title>
        <authorList>
            <person name="Vera-Ponce De Leon A."/>
            <person name="Schneider M."/>
            <person name="Jahnes B.C."/>
            <person name="Sadowski V."/>
            <person name="Camuy-Velez L.A."/>
            <person name="Duan J."/>
            <person name="Sabree Z.L."/>
        </authorList>
    </citation>
    <scope>NUCLEOTIDE SEQUENCE [LARGE SCALE GENOMIC DNA]</scope>
    <source>
        <strain evidence="2 3">PAL113</strain>
    </source>
</reference>
<dbReference type="Pfam" id="PF12836">
    <property type="entry name" value="HHH_3"/>
    <property type="match status" value="1"/>
</dbReference>
<dbReference type="PANTHER" id="PTHR21180">
    <property type="entry name" value="ENDONUCLEASE/EXONUCLEASE/PHOSPHATASE FAMILY DOMAIN-CONTAINING PROTEIN 1"/>
    <property type="match status" value="1"/>
</dbReference>
<dbReference type="InterPro" id="IPR051675">
    <property type="entry name" value="Endo/Exo/Phosphatase_dom_1"/>
</dbReference>
<dbReference type="Gene3D" id="1.10.150.280">
    <property type="entry name" value="AF1531-like domain"/>
    <property type="match status" value="1"/>
</dbReference>
<dbReference type="InterPro" id="IPR019554">
    <property type="entry name" value="Soluble_ligand-bd"/>
</dbReference>
<protein>
    <submittedName>
        <fullName evidence="2">Helix-hairpin-helix domain-containing protein</fullName>
    </submittedName>
</protein>
<dbReference type="SUPFAM" id="SSF142984">
    <property type="entry name" value="Nqo1 middle domain-like"/>
    <property type="match status" value="1"/>
</dbReference>
<dbReference type="PANTHER" id="PTHR21180:SF32">
    <property type="entry name" value="ENDONUCLEASE_EXONUCLEASE_PHOSPHATASE FAMILY DOMAIN-CONTAINING PROTEIN 1"/>
    <property type="match status" value="1"/>
</dbReference>
<gene>
    <name evidence="2" type="ORF">NK125_07660</name>
</gene>
<name>A0ABT1E8X6_9FIRM</name>
<dbReference type="InterPro" id="IPR010994">
    <property type="entry name" value="RuvA_2-like"/>
</dbReference>
<proteinExistence type="predicted"/>
<dbReference type="Proteomes" id="UP001523566">
    <property type="component" value="Unassembled WGS sequence"/>
</dbReference>
<dbReference type="Gene3D" id="3.10.20.600">
    <property type="match status" value="1"/>
</dbReference>
<feature type="domain" description="Helix-hairpin-helix DNA-binding motif class 1" evidence="1">
    <location>
        <begin position="160"/>
        <end position="179"/>
    </location>
</feature>
<dbReference type="SMART" id="SM00278">
    <property type="entry name" value="HhH1"/>
    <property type="match status" value="2"/>
</dbReference>
<feature type="domain" description="Helix-hairpin-helix DNA-binding motif class 1" evidence="1">
    <location>
        <begin position="130"/>
        <end position="149"/>
    </location>
</feature>